<dbReference type="SUPFAM" id="SSF56973">
    <property type="entry name" value="Aerolisin/ETX pore-forming domain"/>
    <property type="match status" value="1"/>
</dbReference>
<accession>A0A6G1PYG8</accession>
<dbReference type="CDD" id="cd20220">
    <property type="entry name" value="PFM_natterin-3-like"/>
    <property type="match status" value="1"/>
</dbReference>
<dbReference type="InterPro" id="IPR053237">
    <property type="entry name" value="Natterin_C"/>
</dbReference>
<evidence type="ECO:0000256" key="1">
    <source>
        <dbReference type="SAM" id="SignalP"/>
    </source>
</evidence>
<dbReference type="Pfam" id="PF03318">
    <property type="entry name" value="ETX_MTX2"/>
    <property type="match status" value="1"/>
</dbReference>
<dbReference type="EMBL" id="CM015722">
    <property type="protein sequence ID" value="KAF3695381.1"/>
    <property type="molecule type" value="Genomic_DNA"/>
</dbReference>
<evidence type="ECO:0000313" key="3">
    <source>
        <dbReference type="Proteomes" id="UP000503349"/>
    </source>
</evidence>
<dbReference type="PANTHER" id="PTHR39244:SF5">
    <property type="entry name" value="NATTERIN-3-LIKE"/>
    <property type="match status" value="1"/>
</dbReference>
<dbReference type="Proteomes" id="UP000503349">
    <property type="component" value="Chromosome 11"/>
</dbReference>
<gene>
    <name evidence="2" type="ORF">EXN66_Car011057</name>
</gene>
<keyword evidence="3" id="KW-1185">Reference proteome</keyword>
<feature type="signal peptide" evidence="1">
    <location>
        <begin position="1"/>
        <end position="16"/>
    </location>
</feature>
<dbReference type="Gene3D" id="2.170.15.10">
    <property type="entry name" value="Proaerolysin, chain A, domain 3"/>
    <property type="match status" value="1"/>
</dbReference>
<dbReference type="InterPro" id="IPR006616">
    <property type="entry name" value="DM9_repeat"/>
</dbReference>
<keyword evidence="1" id="KW-0732">Signal</keyword>
<reference evidence="2 3" key="1">
    <citation type="submission" date="2019-02" db="EMBL/GenBank/DDBJ databases">
        <title>Opniocepnalus argus genome.</title>
        <authorList>
            <person name="Zhou C."/>
            <person name="Xiao S."/>
        </authorList>
    </citation>
    <scope>NUCLEOTIDE SEQUENCE [LARGE SCALE GENOMIC DNA]</scope>
    <source>
        <strain evidence="2">OARG1902GOOAL</strain>
        <tissue evidence="2">Muscle</tissue>
    </source>
</reference>
<dbReference type="AlphaFoldDB" id="A0A6G1PYG8"/>
<dbReference type="InterPro" id="IPR004991">
    <property type="entry name" value="Aerolysin-like"/>
</dbReference>
<organism evidence="2 3">
    <name type="scientific">Channa argus</name>
    <name type="common">Northern snakehead</name>
    <name type="synonym">Ophicephalus argus</name>
    <dbReference type="NCBI Taxonomy" id="215402"/>
    <lineage>
        <taxon>Eukaryota</taxon>
        <taxon>Metazoa</taxon>
        <taxon>Chordata</taxon>
        <taxon>Craniata</taxon>
        <taxon>Vertebrata</taxon>
        <taxon>Euteleostomi</taxon>
        <taxon>Actinopterygii</taxon>
        <taxon>Neopterygii</taxon>
        <taxon>Teleostei</taxon>
        <taxon>Neoteleostei</taxon>
        <taxon>Acanthomorphata</taxon>
        <taxon>Anabantaria</taxon>
        <taxon>Anabantiformes</taxon>
        <taxon>Channoidei</taxon>
        <taxon>Channidae</taxon>
        <taxon>Channa</taxon>
    </lineage>
</organism>
<proteinExistence type="predicted"/>
<sequence>MTLSLLLLLVLSSASLQEVLESSSQHKHVPLLNPDLEETAERPTITHQRILSPAKFKQKRQAEPSSSSYEGKLKWQKWNGVLPNGTVSIYNEYAKRVDFVCQYNCQAGFYNPEMGSHCNYPYADKEYQASSFHILVNEDAFENLEWKDGSYGSVPLNAIKTCRISDIYVGKNKYGLGKVHVRHAAFFLPWTGLEYFYKYYQVLTINMDVQSEHISNVKYNTNLGEIISHPPENMHVSVMNNNECNPVQKTVTLSKTISVEKRWDISSSITIGVKTTFSGGIPLIASGNTEISTEISFQFSGGHTNTEELNFSSSVEVTVPPNHSCRARMVGYKFEINVPFTARLSRTYRNGVTTWTPISGMYKGVQFGEVHSEVDRCTPVPNAKPCPEVKL</sequence>
<protein>
    <submittedName>
        <fullName evidence="2">Natterin-3</fullName>
    </submittedName>
</protein>
<dbReference type="Pfam" id="PF11901">
    <property type="entry name" value="DM9"/>
    <property type="match status" value="1"/>
</dbReference>
<feature type="chain" id="PRO_5026354636" evidence="1">
    <location>
        <begin position="17"/>
        <end position="391"/>
    </location>
</feature>
<name>A0A6G1PYG8_CHAAH</name>
<dbReference type="PANTHER" id="PTHR39244">
    <property type="entry name" value="NATTERIN-4"/>
    <property type="match status" value="1"/>
</dbReference>
<reference evidence="3" key="2">
    <citation type="submission" date="2019-02" db="EMBL/GenBank/DDBJ databases">
        <title>Opniocepnalus argus Var Kimnra genome.</title>
        <authorList>
            <person name="Zhou C."/>
            <person name="Xiao S."/>
        </authorList>
    </citation>
    <scope>NUCLEOTIDE SEQUENCE [LARGE SCALE GENOMIC DNA]</scope>
</reference>
<evidence type="ECO:0000313" key="2">
    <source>
        <dbReference type="EMBL" id="KAF3695381.1"/>
    </source>
</evidence>